<dbReference type="KEGG" id="sfol:H3H32_02720"/>
<dbReference type="AlphaFoldDB" id="A0A7G5GYE6"/>
<proteinExistence type="predicted"/>
<dbReference type="Proteomes" id="UP000515369">
    <property type="component" value="Chromosome"/>
</dbReference>
<name>A0A7G5GYE6_9BACT</name>
<dbReference type="EMBL" id="CP059732">
    <property type="protein sequence ID" value="QMW03888.1"/>
    <property type="molecule type" value="Genomic_DNA"/>
</dbReference>
<gene>
    <name evidence="2" type="ORF">H3H32_02720</name>
</gene>
<dbReference type="InterPro" id="IPR056101">
    <property type="entry name" value="DUF7684"/>
</dbReference>
<dbReference type="Pfam" id="PF24733">
    <property type="entry name" value="DUF7684"/>
    <property type="match status" value="1"/>
</dbReference>
<evidence type="ECO:0000259" key="1">
    <source>
        <dbReference type="Pfam" id="PF24733"/>
    </source>
</evidence>
<keyword evidence="3" id="KW-1185">Reference proteome</keyword>
<protein>
    <recommendedName>
        <fullName evidence="1">DUF7684 domain-containing protein</fullName>
    </recommendedName>
</protein>
<dbReference type="RefSeq" id="WP_182461144.1">
    <property type="nucleotide sequence ID" value="NZ_CP059732.1"/>
</dbReference>
<evidence type="ECO:0000313" key="3">
    <source>
        <dbReference type="Proteomes" id="UP000515369"/>
    </source>
</evidence>
<organism evidence="2 3">
    <name type="scientific">Spirosoma foliorum</name>
    <dbReference type="NCBI Taxonomy" id="2710596"/>
    <lineage>
        <taxon>Bacteria</taxon>
        <taxon>Pseudomonadati</taxon>
        <taxon>Bacteroidota</taxon>
        <taxon>Cytophagia</taxon>
        <taxon>Cytophagales</taxon>
        <taxon>Cytophagaceae</taxon>
        <taxon>Spirosoma</taxon>
    </lineage>
</organism>
<sequence length="149" mass="17544">MARRINSRDILLVEYNTAQNWYAQIPIKNWLCVLVSDNRERRYLDEVISKIILKDVCWIATVGKQCEEVHDLIDEEIVFREVEEEDKPYLPSHAIMTTWHHDFEDGIWFSIIAANDDEVDIETVVILDMTNGERMADIQTALDKAEYDR</sequence>
<evidence type="ECO:0000313" key="2">
    <source>
        <dbReference type="EMBL" id="QMW03888.1"/>
    </source>
</evidence>
<feature type="domain" description="DUF7684" evidence="1">
    <location>
        <begin position="23"/>
        <end position="141"/>
    </location>
</feature>
<reference evidence="2 3" key="1">
    <citation type="submission" date="2020-07" db="EMBL/GenBank/DDBJ databases">
        <title>Spirosoma foliorum sp. nov., isolated from the leaves on the Nejang mountain Korea, Republic of.</title>
        <authorList>
            <person name="Ho H."/>
            <person name="Lee Y.-J."/>
            <person name="Nurcahyanto D.-A."/>
            <person name="Kim S.-G."/>
        </authorList>
    </citation>
    <scope>NUCLEOTIDE SEQUENCE [LARGE SCALE GENOMIC DNA]</scope>
    <source>
        <strain evidence="2 3">PL0136</strain>
    </source>
</reference>
<accession>A0A7G5GYE6</accession>